<dbReference type="Pfam" id="PF21960">
    <property type="entry name" value="RCF1-5-like_lid"/>
    <property type="match status" value="1"/>
</dbReference>
<feature type="region of interest" description="Disordered" evidence="1">
    <location>
        <begin position="173"/>
        <end position="193"/>
    </location>
</feature>
<evidence type="ECO:0000313" key="2">
    <source>
        <dbReference type="EMBL" id="KAI3873479.1"/>
    </source>
</evidence>
<dbReference type="PANTHER" id="PTHR11669">
    <property type="entry name" value="REPLICATION FACTOR C / DNA POLYMERASE III GAMMA-TAU SUBUNIT"/>
    <property type="match status" value="1"/>
</dbReference>
<dbReference type="GO" id="GO:0006261">
    <property type="term" value="P:DNA-templated DNA replication"/>
    <property type="evidence" value="ECO:0007669"/>
    <property type="project" value="TreeGrafter"/>
</dbReference>
<comment type="caution">
    <text evidence="2">The sequence shown here is derived from an EMBL/GenBank/DDBJ whole genome shotgun (WGS) entry which is preliminary data.</text>
</comment>
<evidence type="ECO:0000313" key="3">
    <source>
        <dbReference type="Proteomes" id="UP001202328"/>
    </source>
</evidence>
<dbReference type="PANTHER" id="PTHR11669:SF52">
    <property type="entry name" value="OS10G0574500 PROTEIN"/>
    <property type="match status" value="1"/>
</dbReference>
<name>A0AAD4S7T3_9MAGN</name>
<dbReference type="Gene3D" id="3.40.50.300">
    <property type="entry name" value="P-loop containing nucleotide triphosphate hydrolases"/>
    <property type="match status" value="1"/>
</dbReference>
<keyword evidence="3" id="KW-1185">Reference proteome</keyword>
<feature type="region of interest" description="Disordered" evidence="1">
    <location>
        <begin position="23"/>
        <end position="66"/>
    </location>
</feature>
<dbReference type="GO" id="GO:0006281">
    <property type="term" value="P:DNA repair"/>
    <property type="evidence" value="ECO:0007669"/>
    <property type="project" value="TreeGrafter"/>
</dbReference>
<evidence type="ECO:0008006" key="4">
    <source>
        <dbReference type="Google" id="ProtNLM"/>
    </source>
</evidence>
<dbReference type="GO" id="GO:0003689">
    <property type="term" value="F:DNA clamp loader activity"/>
    <property type="evidence" value="ECO:0007669"/>
    <property type="project" value="TreeGrafter"/>
</dbReference>
<accession>A0AAD4S7T3</accession>
<proteinExistence type="predicted"/>
<dbReference type="GO" id="GO:0005663">
    <property type="term" value="C:DNA replication factor C complex"/>
    <property type="evidence" value="ECO:0007669"/>
    <property type="project" value="TreeGrafter"/>
</dbReference>
<reference evidence="2" key="1">
    <citation type="submission" date="2022-04" db="EMBL/GenBank/DDBJ databases">
        <title>A functionally conserved STORR gene fusion in Papaver species that diverged 16.8 million years ago.</title>
        <authorList>
            <person name="Catania T."/>
        </authorList>
    </citation>
    <scope>NUCLEOTIDE SEQUENCE</scope>
    <source>
        <strain evidence="2">S-188037</strain>
    </source>
</reference>
<feature type="compositionally biased region" description="Polar residues" evidence="1">
    <location>
        <begin position="29"/>
        <end position="39"/>
    </location>
</feature>
<gene>
    <name evidence="2" type="ORF">MKW98_008131</name>
</gene>
<organism evidence="2 3">
    <name type="scientific">Papaver atlanticum</name>
    <dbReference type="NCBI Taxonomy" id="357466"/>
    <lineage>
        <taxon>Eukaryota</taxon>
        <taxon>Viridiplantae</taxon>
        <taxon>Streptophyta</taxon>
        <taxon>Embryophyta</taxon>
        <taxon>Tracheophyta</taxon>
        <taxon>Spermatophyta</taxon>
        <taxon>Magnoliopsida</taxon>
        <taxon>Ranunculales</taxon>
        <taxon>Papaveraceae</taxon>
        <taxon>Papaveroideae</taxon>
        <taxon>Papaver</taxon>
    </lineage>
</organism>
<dbReference type="Gene3D" id="1.10.8.60">
    <property type="match status" value="1"/>
</dbReference>
<feature type="compositionally biased region" description="Low complexity" evidence="1">
    <location>
        <begin position="119"/>
        <end position="130"/>
    </location>
</feature>
<dbReference type="SUPFAM" id="SSF52540">
    <property type="entry name" value="P-loop containing nucleoside triphosphate hydrolases"/>
    <property type="match status" value="1"/>
</dbReference>
<dbReference type="FunFam" id="1.10.8.60:FF:000030">
    <property type="entry name" value="replication factor C subunit 3"/>
    <property type="match status" value="1"/>
</dbReference>
<dbReference type="InterPro" id="IPR027417">
    <property type="entry name" value="P-loop_NTPase"/>
</dbReference>
<evidence type="ECO:0000256" key="1">
    <source>
        <dbReference type="SAM" id="MobiDB-lite"/>
    </source>
</evidence>
<protein>
    <recommendedName>
        <fullName evidence="4">Replication factor C subunit</fullName>
    </recommendedName>
</protein>
<dbReference type="EMBL" id="JAJJMB010012776">
    <property type="protein sequence ID" value="KAI3873479.1"/>
    <property type="molecule type" value="Genomic_DNA"/>
</dbReference>
<dbReference type="InterPro" id="IPR050238">
    <property type="entry name" value="DNA_Rep/Repair_Clamp_Loader"/>
</dbReference>
<dbReference type="GO" id="GO:0005634">
    <property type="term" value="C:nucleus"/>
    <property type="evidence" value="ECO:0007669"/>
    <property type="project" value="TreeGrafter"/>
</dbReference>
<dbReference type="Proteomes" id="UP001202328">
    <property type="component" value="Unassembled WGS sequence"/>
</dbReference>
<sequence length="528" mass="59595">MPTLTDSTSSVISTTITTTITTTKSSKSQLPPINNQFNATHRKQDHQTTSRRPSQRPSTTTALTEENLEELKRRQKGEKNYANSSSSPYYKGLTDSTLIITRQRGSLAVSVDRSPTKNSNVSGRSSSSSSSSISSVFVRIQVWSSSCFRNNKNDTNGEPSSSVYNKTMTTKLASAPSTNTTRNNEPGFVKKDESTPPLLILEENKKRLLTMKEKSLKERASLLSSEATDIALDDSGNVEGGEAISLKKKMKKNEKKYVWADMYRPTALKDFICNRDKAENLHNLVKEGGECSHYIFEGPAGVGKTTMVWAFLREAFGVEDLMTTEEPKTFELNGEAEPSIDVRVKLSSKHVEINLSQLHGYEKHVIAAIIRETQSMRITKNKVRPKCDPTNCYAIIIHEADKLSRDSQLYIRWLLERNNQVCTKVFFCCSETSKLQHLRSISTVIQLFPPSNKEIVQVLKFIAEKERIQLPTQLAERIAENSKHNLRQAIRSFEATWHFYEDQVLLTGWEEDVANIAENIIEEQSPRQ</sequence>
<dbReference type="AlphaFoldDB" id="A0AAD4S7T3"/>
<feature type="region of interest" description="Disordered" evidence="1">
    <location>
        <begin position="106"/>
        <end position="130"/>
    </location>
</feature>
<feature type="compositionally biased region" description="Polar residues" evidence="1">
    <location>
        <begin position="173"/>
        <end position="184"/>
    </location>
</feature>